<organism evidence="3 4">
    <name type="scientific">Sutterella wadsworthensis 2_1_59BFAA</name>
    <dbReference type="NCBI Taxonomy" id="742823"/>
    <lineage>
        <taxon>Bacteria</taxon>
        <taxon>Pseudomonadati</taxon>
        <taxon>Pseudomonadota</taxon>
        <taxon>Betaproteobacteria</taxon>
        <taxon>Burkholderiales</taxon>
        <taxon>Sutterellaceae</taxon>
        <taxon>Sutterella</taxon>
    </lineage>
</organism>
<dbReference type="SUPFAM" id="SSF52402">
    <property type="entry name" value="Adenine nucleotide alpha hydrolases-like"/>
    <property type="match status" value="1"/>
</dbReference>
<gene>
    <name evidence="3" type="ORF">HMPREF9465_00685</name>
</gene>
<dbReference type="CDD" id="cd00293">
    <property type="entry name" value="USP-like"/>
    <property type="match status" value="1"/>
</dbReference>
<accession>K1JVU7</accession>
<dbReference type="EMBL" id="ADMG01000017">
    <property type="protein sequence ID" value="EKB31817.1"/>
    <property type="molecule type" value="Genomic_DNA"/>
</dbReference>
<proteinExistence type="inferred from homology"/>
<evidence type="ECO:0000256" key="1">
    <source>
        <dbReference type="ARBA" id="ARBA00008791"/>
    </source>
</evidence>
<dbReference type="AlphaFoldDB" id="K1JVU7"/>
<protein>
    <recommendedName>
        <fullName evidence="2">UspA domain-containing protein</fullName>
    </recommendedName>
</protein>
<comment type="similarity">
    <text evidence="1">Belongs to the universal stress protein A family.</text>
</comment>
<name>K1JVU7_9BURK</name>
<dbReference type="PANTHER" id="PTHR46268">
    <property type="entry name" value="STRESS RESPONSE PROTEIN NHAX"/>
    <property type="match status" value="1"/>
</dbReference>
<keyword evidence="4" id="KW-1185">Reference proteome</keyword>
<dbReference type="HOGENOM" id="CLU_049301_11_0_4"/>
<dbReference type="Gene3D" id="3.40.50.620">
    <property type="entry name" value="HUPs"/>
    <property type="match status" value="1"/>
</dbReference>
<dbReference type="PATRIC" id="fig|742823.3.peg.690"/>
<dbReference type="eggNOG" id="COG0589">
    <property type="taxonomic scope" value="Bacteria"/>
</dbReference>
<dbReference type="OrthoDB" id="9792500at2"/>
<dbReference type="Proteomes" id="UP000005835">
    <property type="component" value="Unassembled WGS sequence"/>
</dbReference>
<evidence type="ECO:0000313" key="4">
    <source>
        <dbReference type="Proteomes" id="UP000005835"/>
    </source>
</evidence>
<dbReference type="Pfam" id="PF00582">
    <property type="entry name" value="Usp"/>
    <property type="match status" value="1"/>
</dbReference>
<feature type="domain" description="UspA" evidence="2">
    <location>
        <begin position="5"/>
        <end position="134"/>
    </location>
</feature>
<dbReference type="RefSeq" id="WP_005434162.1">
    <property type="nucleotide sequence ID" value="NZ_JH815514.1"/>
</dbReference>
<evidence type="ECO:0000313" key="3">
    <source>
        <dbReference type="EMBL" id="EKB31817.1"/>
    </source>
</evidence>
<dbReference type="InterPro" id="IPR006015">
    <property type="entry name" value="Universal_stress_UspA"/>
</dbReference>
<dbReference type="InterPro" id="IPR006016">
    <property type="entry name" value="UspA"/>
</dbReference>
<dbReference type="InterPro" id="IPR014729">
    <property type="entry name" value="Rossmann-like_a/b/a_fold"/>
</dbReference>
<dbReference type="PANTHER" id="PTHR46268:SF6">
    <property type="entry name" value="UNIVERSAL STRESS PROTEIN UP12"/>
    <property type="match status" value="1"/>
</dbReference>
<dbReference type="PRINTS" id="PR01438">
    <property type="entry name" value="UNVRSLSTRESS"/>
</dbReference>
<comment type="caution">
    <text evidence="3">The sequence shown here is derived from an EMBL/GenBank/DDBJ whole genome shotgun (WGS) entry which is preliminary data.</text>
</comment>
<evidence type="ECO:0000259" key="2">
    <source>
        <dbReference type="Pfam" id="PF00582"/>
    </source>
</evidence>
<reference evidence="3 4" key="1">
    <citation type="submission" date="2012-05" db="EMBL/GenBank/DDBJ databases">
        <title>The Genome Sequence of Sutterella wadsworthensis 2_1_59BFAA.</title>
        <authorList>
            <consortium name="The Broad Institute Genome Sequencing Platform"/>
            <person name="Earl A."/>
            <person name="Ward D."/>
            <person name="Feldgarden M."/>
            <person name="Gevers D."/>
            <person name="Daigneault M."/>
            <person name="Strauss J."/>
            <person name="Allen-Vercoe E."/>
            <person name="Walker B."/>
            <person name="Young S.K."/>
            <person name="Zeng Q."/>
            <person name="Gargeya S."/>
            <person name="Fitzgerald M."/>
            <person name="Haas B."/>
            <person name="Abouelleil A."/>
            <person name="Alvarado L."/>
            <person name="Arachchi H.M."/>
            <person name="Berlin A.M."/>
            <person name="Chapman S.B."/>
            <person name="Goldberg J."/>
            <person name="Griggs A."/>
            <person name="Gujja S."/>
            <person name="Hansen M."/>
            <person name="Howarth C."/>
            <person name="Imamovic A."/>
            <person name="Larimer J."/>
            <person name="McCowen C."/>
            <person name="Montmayeur A."/>
            <person name="Murphy C."/>
            <person name="Neiman D."/>
            <person name="Pearson M."/>
            <person name="Priest M."/>
            <person name="Roberts A."/>
            <person name="Saif S."/>
            <person name="Shea T."/>
            <person name="Sisk P."/>
            <person name="Sykes S."/>
            <person name="Wortman J."/>
            <person name="Nusbaum C."/>
            <person name="Birren B."/>
        </authorList>
    </citation>
    <scope>NUCLEOTIDE SEQUENCE [LARGE SCALE GENOMIC DNA]</scope>
    <source>
        <strain evidence="3 4">2_1_59BFAA</strain>
    </source>
</reference>
<dbReference type="STRING" id="742823.HMPREF9465_00685"/>
<sequence length="134" mass="13953">MAGVKVLVTTDGSNLSDKAIDTAIDLTKQLGGELIGMTSVVGEAPTGGFEAEDAAVRDRLAAISRKAAEKGVPCEVVAEHADAIWKGVLACAVRHDVSFIVMASRGLGSIGSFLLGSETQKVLHQVDRPVLIVR</sequence>